<dbReference type="Pfam" id="PF00078">
    <property type="entry name" value="RVT_1"/>
    <property type="match status" value="1"/>
</dbReference>
<reference evidence="3" key="3">
    <citation type="submission" date="2025-09" db="UniProtKB">
        <authorList>
            <consortium name="Ensembl"/>
        </authorList>
    </citation>
    <scope>IDENTIFICATION</scope>
</reference>
<dbReference type="Proteomes" id="UP000472272">
    <property type="component" value="Chromosome 1"/>
</dbReference>
<evidence type="ECO:0000259" key="2">
    <source>
        <dbReference type="PROSITE" id="PS50878"/>
    </source>
</evidence>
<organism evidence="3 4">
    <name type="scientific">Podarcis muralis</name>
    <name type="common">Wall lizard</name>
    <name type="synonym">Lacerta muralis</name>
    <dbReference type="NCBI Taxonomy" id="64176"/>
    <lineage>
        <taxon>Eukaryota</taxon>
        <taxon>Metazoa</taxon>
        <taxon>Chordata</taxon>
        <taxon>Craniata</taxon>
        <taxon>Vertebrata</taxon>
        <taxon>Euteleostomi</taxon>
        <taxon>Lepidosauria</taxon>
        <taxon>Squamata</taxon>
        <taxon>Bifurcata</taxon>
        <taxon>Unidentata</taxon>
        <taxon>Episquamata</taxon>
        <taxon>Laterata</taxon>
        <taxon>Lacertibaenia</taxon>
        <taxon>Lacertidae</taxon>
        <taxon>Podarcis</taxon>
    </lineage>
</organism>
<dbReference type="Pfam" id="PF03372">
    <property type="entry name" value="Exo_endo_phos"/>
    <property type="match status" value="1"/>
</dbReference>
<dbReference type="InterPro" id="IPR005135">
    <property type="entry name" value="Endo/exonuclease/phosphatase"/>
</dbReference>
<dbReference type="PROSITE" id="PS50878">
    <property type="entry name" value="RT_POL"/>
    <property type="match status" value="1"/>
</dbReference>
<proteinExistence type="predicted"/>
<dbReference type="PANTHER" id="PTHR33332">
    <property type="entry name" value="REVERSE TRANSCRIPTASE DOMAIN-CONTAINING PROTEIN"/>
    <property type="match status" value="1"/>
</dbReference>
<feature type="region of interest" description="Disordered" evidence="1">
    <location>
        <begin position="27"/>
        <end position="50"/>
    </location>
</feature>
<dbReference type="SUPFAM" id="SSF56672">
    <property type="entry name" value="DNA/RNA polymerases"/>
    <property type="match status" value="1"/>
</dbReference>
<sequence>MEVGLRLGIATVVGRGRYGGGGRCHRRRGSRYGYARTPSNLRPIPRDEGRVSKDYSPPSLVLCNARSIGKKTATLRDFFTSQGVDLACVTETWVREGETVTLREMAPPGFSVLHQSRTVGRGGGVALLIREDCSFRALPSPSIPGIECVGLVWGSEESLAVWLVYRPPSAPAATLSGLLEAVAGWALEFPNLLVLGDFNIHADATPSSQALDLVSSMATLGLSQFVSGPTHQAGHTLDLIFGAGIDVIMSPSMKVPWSDHYALKARIDFPPPPCLGGEPIWARPQRLMDPDRFRQALRDLAPPGDSLTELVEGWNTQLLAAIDEIAPKRPLRPRRNRAPWFTEELRKMKRDLRRLERVWRGARDGASRTSYRVFMKTYEMAVKAAKKSYFSASIASASSRPAQLFSIIRSLTSLEGQPNLNNNRTHSCEAFASFFAEKVLLLRHDLLANLDTIKELEAPRLSSGPVLDHFDRISPADVDRFLQAGKPTTCPLDPCPSWLIRACPDEVRAPLGDIINLSLGTGIFPGELKEVVVRPLLKKTSLDPLDLSNYRPVSNLPFLGKVIERAVAEQLGRFLDETSALDPFQSGFRAGHGTETALVALTDDLRRQLDRGGSGLLILLDLSAAFDMVDHELLDHRLADVGIQGTVLQWLRSFLSDRGQRVALGGELSSRHSLVCGVPQGAILSPMLFNIFMRPLAQLVRSFGLGCHQYADDTQLYLLMDGHPNSAPDTLTRCLEAVAGWLRGSRLKLNPSKTEVLWLGRDDMGSRGQLPSLAGVQLVPAPSVKSLGVIFDTSLSMEAQITAITKAAFFHLRQAKQLAPYLSRPDLATVIHATVTSRLDYCNSLYVGLPLRLTQKLQRVQNAAARLLTGSSLRDHIHPVLYQLHWLPVEYRIRFKVLVLTFKALYGLGPSYLRDRLSWYAPQRNLRSTNNNTLKVPGLREVRLASTRARAFSAAAPTWWNALSQETRALRDLTSFRRACKTELFRQAFGQGAA</sequence>
<protein>
    <recommendedName>
        <fullName evidence="2">Reverse transcriptase domain-containing protein</fullName>
    </recommendedName>
</protein>
<dbReference type="InterPro" id="IPR043502">
    <property type="entry name" value="DNA/RNA_pol_sf"/>
</dbReference>
<dbReference type="Gene3D" id="3.60.10.10">
    <property type="entry name" value="Endonuclease/exonuclease/phosphatase"/>
    <property type="match status" value="1"/>
</dbReference>
<feature type="domain" description="Reverse transcriptase" evidence="2">
    <location>
        <begin position="517"/>
        <end position="778"/>
    </location>
</feature>
<name>A0A670HMH5_PODMU</name>
<evidence type="ECO:0000256" key="1">
    <source>
        <dbReference type="SAM" id="MobiDB-lite"/>
    </source>
</evidence>
<reference evidence="3" key="2">
    <citation type="submission" date="2025-08" db="UniProtKB">
        <authorList>
            <consortium name="Ensembl"/>
        </authorList>
    </citation>
    <scope>IDENTIFICATION</scope>
</reference>
<evidence type="ECO:0000313" key="4">
    <source>
        <dbReference type="Proteomes" id="UP000472272"/>
    </source>
</evidence>
<reference evidence="3 4" key="1">
    <citation type="journal article" date="2019" name="Proc. Natl. Acad. Sci. U.S.A.">
        <title>Regulatory changes in pterin and carotenoid genes underlie balanced color polymorphisms in the wall lizard.</title>
        <authorList>
            <person name="Andrade P."/>
            <person name="Pinho C."/>
            <person name="Perez I de Lanuza G."/>
            <person name="Afonso S."/>
            <person name="Brejcha J."/>
            <person name="Rubin C.J."/>
            <person name="Wallerman O."/>
            <person name="Pereira P."/>
            <person name="Sabatino S.J."/>
            <person name="Bellati A."/>
            <person name="Pellitteri-Rosa D."/>
            <person name="Bosakova Z."/>
            <person name="Bunikis I."/>
            <person name="Carretero M.A."/>
            <person name="Feiner N."/>
            <person name="Marsik P."/>
            <person name="Pauperio F."/>
            <person name="Salvi D."/>
            <person name="Soler L."/>
            <person name="While G.M."/>
            <person name="Uller T."/>
            <person name="Font E."/>
            <person name="Andersson L."/>
            <person name="Carneiro M."/>
        </authorList>
    </citation>
    <scope>NUCLEOTIDE SEQUENCE</scope>
</reference>
<dbReference type="GO" id="GO:0003824">
    <property type="term" value="F:catalytic activity"/>
    <property type="evidence" value="ECO:0007669"/>
    <property type="project" value="InterPro"/>
</dbReference>
<dbReference type="InterPro" id="IPR036691">
    <property type="entry name" value="Endo/exonu/phosph_ase_sf"/>
</dbReference>
<dbReference type="SUPFAM" id="SSF56219">
    <property type="entry name" value="DNase I-like"/>
    <property type="match status" value="1"/>
</dbReference>
<accession>A0A670HMH5</accession>
<dbReference type="CDD" id="cd01650">
    <property type="entry name" value="RT_nLTR_like"/>
    <property type="match status" value="1"/>
</dbReference>
<dbReference type="GeneTree" id="ENSGT01150000286962"/>
<dbReference type="Ensembl" id="ENSPMRT00000000553.1">
    <property type="protein sequence ID" value="ENSPMRP00000000525.1"/>
    <property type="gene ID" value="ENSPMRG00000000399.1"/>
</dbReference>
<evidence type="ECO:0000313" key="3">
    <source>
        <dbReference type="Ensembl" id="ENSPMRP00000000525.1"/>
    </source>
</evidence>
<dbReference type="AlphaFoldDB" id="A0A670HMH5"/>
<dbReference type="InterPro" id="IPR000477">
    <property type="entry name" value="RT_dom"/>
</dbReference>
<keyword evidence="4" id="KW-1185">Reference proteome</keyword>